<reference evidence="9 10" key="1">
    <citation type="submission" date="2017-01" db="EMBL/GenBank/DDBJ databases">
        <title>Genome sequencing of Arcobacter sp. LPB0137.</title>
        <authorList>
            <person name="Lee G.-W."/>
            <person name="Yi H."/>
        </authorList>
    </citation>
    <scope>NUCLEOTIDE SEQUENCE [LARGE SCALE GENOMIC DNA]</scope>
    <source>
        <strain evidence="9 10">LPB0137</strain>
    </source>
</reference>
<evidence type="ECO:0000256" key="3">
    <source>
        <dbReference type="ARBA" id="ARBA00022692"/>
    </source>
</evidence>
<dbReference type="Proteomes" id="UP000186074">
    <property type="component" value="Chromosome"/>
</dbReference>
<dbReference type="InterPro" id="IPR050539">
    <property type="entry name" value="ThrE_Dicarb/AminoAcid_Exp"/>
</dbReference>
<dbReference type="GO" id="GO:0005886">
    <property type="term" value="C:plasma membrane"/>
    <property type="evidence" value="ECO:0007669"/>
    <property type="project" value="UniProtKB-SubCell"/>
</dbReference>
<feature type="domain" description="Threonine/serine exporter-like N-terminal" evidence="8">
    <location>
        <begin position="15"/>
        <end position="251"/>
    </location>
</feature>
<evidence type="ECO:0000313" key="9">
    <source>
        <dbReference type="EMBL" id="APW64748.1"/>
    </source>
</evidence>
<dbReference type="AlphaFoldDB" id="A0A1P8KJL0"/>
<dbReference type="GO" id="GO:0015744">
    <property type="term" value="P:succinate transport"/>
    <property type="evidence" value="ECO:0007669"/>
    <property type="project" value="TreeGrafter"/>
</dbReference>
<sequence length="257" mass="28430">MSKITYEKQTKITRAIIKSAVLMLEFGAESILIEQTAQRLGAALGVDSVQMSLIPAAIVLTTLHNNQSVTTTRSVHHKPINMSIVCDVQTMVIDVEKYKHPSEYVNTTIRNIQPNLYNKWLIVFMVGLACASFAILQDGDINSFFITFFVASIAMFIRQELNKKRFMMIITFGVTSFIATILASLIMLLDITSTPNIVLASSVLLLVPGVPFINSFLDAFKGYLSMGWGRWLQATLLTVASSMGIVLAMAVLNIKGW</sequence>
<evidence type="ECO:0000256" key="2">
    <source>
        <dbReference type="ARBA" id="ARBA00022475"/>
    </source>
</evidence>
<dbReference type="KEGG" id="alp:LPB137_02255"/>
<keyword evidence="3 7" id="KW-0812">Transmembrane</keyword>
<gene>
    <name evidence="9" type="ORF">LPB137_02255</name>
</gene>
<evidence type="ECO:0000256" key="6">
    <source>
        <dbReference type="ARBA" id="ARBA00034125"/>
    </source>
</evidence>
<feature type="transmembrane region" description="Helical" evidence="7">
    <location>
        <begin position="197"/>
        <end position="219"/>
    </location>
</feature>
<feature type="transmembrane region" description="Helical" evidence="7">
    <location>
        <begin position="231"/>
        <end position="254"/>
    </location>
</feature>
<evidence type="ECO:0000256" key="7">
    <source>
        <dbReference type="SAM" id="Phobius"/>
    </source>
</evidence>
<keyword evidence="10" id="KW-1185">Reference proteome</keyword>
<comment type="subcellular location">
    <subcellularLocation>
        <location evidence="1">Cell membrane</location>
        <topology evidence="1">Multi-pass membrane protein</topology>
    </subcellularLocation>
</comment>
<name>A0A1P8KJL0_9BACT</name>
<dbReference type="Pfam" id="PF06738">
    <property type="entry name" value="ThrE"/>
    <property type="match status" value="1"/>
</dbReference>
<dbReference type="RefSeq" id="WP_076083828.1">
    <property type="nucleotide sequence ID" value="NZ_CP019070.1"/>
</dbReference>
<dbReference type="OrthoDB" id="9813917at2"/>
<comment type="similarity">
    <text evidence="6">Belongs to the ThrE exporter (TC 2.A.79) family.</text>
</comment>
<dbReference type="InterPro" id="IPR010619">
    <property type="entry name" value="ThrE-like_N"/>
</dbReference>
<accession>A0A1P8KJL0</accession>
<proteinExistence type="inferred from homology"/>
<dbReference type="EMBL" id="CP019070">
    <property type="protein sequence ID" value="APW64748.1"/>
    <property type="molecule type" value="Genomic_DNA"/>
</dbReference>
<evidence type="ECO:0000256" key="5">
    <source>
        <dbReference type="ARBA" id="ARBA00023136"/>
    </source>
</evidence>
<dbReference type="PANTHER" id="PTHR34390">
    <property type="entry name" value="UPF0442 PROTEIN YJJB-RELATED"/>
    <property type="match status" value="1"/>
</dbReference>
<feature type="transmembrane region" description="Helical" evidence="7">
    <location>
        <begin position="169"/>
        <end position="191"/>
    </location>
</feature>
<dbReference type="GO" id="GO:0022857">
    <property type="term" value="F:transmembrane transporter activity"/>
    <property type="evidence" value="ECO:0007669"/>
    <property type="project" value="InterPro"/>
</dbReference>
<evidence type="ECO:0000256" key="4">
    <source>
        <dbReference type="ARBA" id="ARBA00022989"/>
    </source>
</evidence>
<dbReference type="PANTHER" id="PTHR34390:SF2">
    <property type="entry name" value="SUCCINATE TRANSPORTER SUBUNIT YJJP-RELATED"/>
    <property type="match status" value="1"/>
</dbReference>
<feature type="transmembrane region" description="Helical" evidence="7">
    <location>
        <begin position="116"/>
        <end position="135"/>
    </location>
</feature>
<keyword evidence="5 7" id="KW-0472">Membrane</keyword>
<evidence type="ECO:0000313" key="10">
    <source>
        <dbReference type="Proteomes" id="UP000186074"/>
    </source>
</evidence>
<organism evidence="9 10">
    <name type="scientific">Poseidonibacter parvus</name>
    <dbReference type="NCBI Taxonomy" id="1850254"/>
    <lineage>
        <taxon>Bacteria</taxon>
        <taxon>Pseudomonadati</taxon>
        <taxon>Campylobacterota</taxon>
        <taxon>Epsilonproteobacteria</taxon>
        <taxon>Campylobacterales</taxon>
        <taxon>Arcobacteraceae</taxon>
        <taxon>Poseidonibacter</taxon>
    </lineage>
</organism>
<keyword evidence="4 7" id="KW-1133">Transmembrane helix</keyword>
<evidence type="ECO:0000256" key="1">
    <source>
        <dbReference type="ARBA" id="ARBA00004651"/>
    </source>
</evidence>
<protein>
    <recommendedName>
        <fullName evidence="8">Threonine/serine exporter-like N-terminal domain-containing protein</fullName>
    </recommendedName>
</protein>
<evidence type="ECO:0000259" key="8">
    <source>
        <dbReference type="Pfam" id="PF06738"/>
    </source>
</evidence>
<keyword evidence="2" id="KW-1003">Cell membrane</keyword>
<dbReference type="STRING" id="1850254.LPB137_02255"/>